<dbReference type="EMBL" id="LCHM01000054">
    <property type="protein sequence ID" value="KKT35396.1"/>
    <property type="molecule type" value="Genomic_DNA"/>
</dbReference>
<gene>
    <name evidence="1" type="ORF">UW22_C0054G0013</name>
</gene>
<comment type="caution">
    <text evidence="1">The sequence shown here is derived from an EMBL/GenBank/DDBJ whole genome shotgun (WGS) entry which is preliminary data.</text>
</comment>
<proteinExistence type="predicted"/>
<protein>
    <submittedName>
        <fullName evidence="1">Uncharacterized protein</fullName>
    </submittedName>
</protein>
<evidence type="ECO:0000313" key="2">
    <source>
        <dbReference type="Proteomes" id="UP000034617"/>
    </source>
</evidence>
<sequence>MAREEVLRRRPCLLALPNFKRDLAVYVKAKERVGEPIKVILATYNRVGEGLLSGLAFTENATLHLYQGRLASYLSPERTGELAFGGGGEIPPFNLTSAETEEFFREVKAGLVRQVVALDRPTLFVVYGGEEEKFRMALDLINEISNLTRSFGKGSLAKFYLLTCNCDLAKKAGVAQALQAEGRLECVVYNPAGACGGFEDLQAIAETVLNVVPD</sequence>
<reference evidence="1 2" key="1">
    <citation type="journal article" date="2015" name="Nature">
        <title>rRNA introns, odd ribosomes, and small enigmatic genomes across a large radiation of phyla.</title>
        <authorList>
            <person name="Brown C.T."/>
            <person name="Hug L.A."/>
            <person name="Thomas B.C."/>
            <person name="Sharon I."/>
            <person name="Castelle C.J."/>
            <person name="Singh A."/>
            <person name="Wilkins M.J."/>
            <person name="Williams K.H."/>
            <person name="Banfield J.F."/>
        </authorList>
    </citation>
    <scope>NUCLEOTIDE SEQUENCE [LARGE SCALE GENOMIC DNA]</scope>
</reference>
<accession>A0A0G1GKA5</accession>
<evidence type="ECO:0000313" key="1">
    <source>
        <dbReference type="EMBL" id="KKT35396.1"/>
    </source>
</evidence>
<name>A0A0G1GKA5_9BACT</name>
<organism evidence="1 2">
    <name type="scientific">Candidatus Gottesmanbacteria bacterium GW2011_GWB1_44_11c</name>
    <dbReference type="NCBI Taxonomy" id="1618447"/>
    <lineage>
        <taxon>Bacteria</taxon>
        <taxon>Candidatus Gottesmaniibacteriota</taxon>
    </lineage>
</organism>
<dbReference type="Proteomes" id="UP000034617">
    <property type="component" value="Unassembled WGS sequence"/>
</dbReference>
<dbReference type="AlphaFoldDB" id="A0A0G1GKA5"/>